<dbReference type="InterPro" id="IPR001675">
    <property type="entry name" value="Glyco_trans_29"/>
</dbReference>
<evidence type="ECO:0000256" key="17">
    <source>
        <dbReference type="ARBA" id="ARBA00069321"/>
    </source>
</evidence>
<keyword evidence="8 21" id="KW-0812">Transmembrane</keyword>
<name>A0AAJ6QS26_9ACAR</name>
<sequence length="377" mass="43590">MGKFAFATIIYSFIVLTLGALVLYSTLLWREFLSHGSEAVVNVNRPPRPVFSWPHPERKAIHPVQDRLQVYRQQLIVQLRRVQLDKRAENEATKGNIYQIPRRLNRRRPKFLPGPKGICEMSEVELFRRGDEPFRSQGSDLYFPQGSLTSYNSCAIVSSAGSMLKSRLGSEIDSHDAVLRFNNAPAGGVYAQDVGSKTTHRILNSQVVSKPEFDFFESPLYRNLTLLVWDASKYRQDLREWVEKPEHDLFTSYFFRRQIIPEENFLIINPRSLWELWDFLDINSNLPVIKNPPSSGLIGLAFMLRQCNYVDFYEYIPSMRLTRRCHFYSEHEDMGCTMGVWHPLAAEKLLVLNMTTSSNEDIFSIGKVSFSRKESCS</sequence>
<keyword evidence="12 21" id="KW-0472">Membrane</keyword>
<evidence type="ECO:0000256" key="10">
    <source>
        <dbReference type="ARBA" id="ARBA00022989"/>
    </source>
</evidence>
<evidence type="ECO:0000256" key="11">
    <source>
        <dbReference type="ARBA" id="ARBA00023034"/>
    </source>
</evidence>
<evidence type="ECO:0000256" key="12">
    <source>
        <dbReference type="ARBA" id="ARBA00023136"/>
    </source>
</evidence>
<evidence type="ECO:0000256" key="20">
    <source>
        <dbReference type="ARBA" id="ARBA00080062"/>
    </source>
</evidence>
<dbReference type="GO" id="GO:0005576">
    <property type="term" value="C:extracellular region"/>
    <property type="evidence" value="ECO:0007669"/>
    <property type="project" value="UniProtKB-SubCell"/>
</dbReference>
<organism evidence="22 23">
    <name type="scientific">Galendromus occidentalis</name>
    <name type="common">western predatory mite</name>
    <dbReference type="NCBI Taxonomy" id="34638"/>
    <lineage>
        <taxon>Eukaryota</taxon>
        <taxon>Metazoa</taxon>
        <taxon>Ecdysozoa</taxon>
        <taxon>Arthropoda</taxon>
        <taxon>Chelicerata</taxon>
        <taxon>Arachnida</taxon>
        <taxon>Acari</taxon>
        <taxon>Parasitiformes</taxon>
        <taxon>Mesostigmata</taxon>
        <taxon>Gamasina</taxon>
        <taxon>Phytoseioidea</taxon>
        <taxon>Phytoseiidae</taxon>
        <taxon>Typhlodrominae</taxon>
        <taxon>Galendromus</taxon>
    </lineage>
</organism>
<protein>
    <recommendedName>
        <fullName evidence="17">Beta-galactoside alpha-2,6-sialyltransferase 1</fullName>
        <ecNumber evidence="16">2.4.3.1</ecNumber>
    </recommendedName>
    <alternativeName>
        <fullName evidence="20">CMP-N-acetylneuraminate-beta-galactosamide-alpha-2,6-sialyltransferase 1</fullName>
    </alternativeName>
    <alternativeName>
        <fullName evidence="19">ST6Gal I</fullName>
    </alternativeName>
    <alternativeName>
        <fullName evidence="18">Sialyltransferase 1</fullName>
    </alternativeName>
</protein>
<proteinExistence type="inferred from homology"/>
<gene>
    <name evidence="23" type="primary">LOC100907275</name>
</gene>
<evidence type="ECO:0000256" key="18">
    <source>
        <dbReference type="ARBA" id="ARBA00076526"/>
    </source>
</evidence>
<dbReference type="RefSeq" id="XP_003741988.2">
    <property type="nucleotide sequence ID" value="XM_003741940.3"/>
</dbReference>
<dbReference type="EC" id="2.4.3.1" evidence="16"/>
<keyword evidence="9" id="KW-0735">Signal-anchor</keyword>
<dbReference type="Gene3D" id="3.90.1480.20">
    <property type="entry name" value="Glycosyl transferase family 29"/>
    <property type="match status" value="1"/>
</dbReference>
<dbReference type="FunFam" id="3.90.1480.20:FF:000012">
    <property type="entry name" value="ST6 beta-galactoside alpha-2,6-sialyltransferase 1"/>
    <property type="match status" value="1"/>
</dbReference>
<dbReference type="PANTHER" id="PTHR46059">
    <property type="entry name" value="BETA-GALACTOSIDE ALPHA-2,6-SIALYLTRANSFERASE"/>
    <property type="match status" value="1"/>
</dbReference>
<evidence type="ECO:0000313" key="23">
    <source>
        <dbReference type="RefSeq" id="XP_003741988.2"/>
    </source>
</evidence>
<keyword evidence="22" id="KW-1185">Reference proteome</keyword>
<dbReference type="PANTHER" id="PTHR46059:SF1">
    <property type="entry name" value="BETA-GALACTOSIDE ALPHA-2,6-SIALYLTRANSFERASE"/>
    <property type="match status" value="1"/>
</dbReference>
<evidence type="ECO:0000313" key="22">
    <source>
        <dbReference type="Proteomes" id="UP000694867"/>
    </source>
</evidence>
<keyword evidence="6" id="KW-0328">Glycosyltransferase</keyword>
<dbReference type="AlphaFoldDB" id="A0AAJ6QS26"/>
<dbReference type="KEGG" id="goe:100907275"/>
<evidence type="ECO:0000256" key="19">
    <source>
        <dbReference type="ARBA" id="ARBA00076676"/>
    </source>
</evidence>
<dbReference type="GeneID" id="100907275"/>
<keyword evidence="5" id="KW-0964">Secreted</keyword>
<evidence type="ECO:0000256" key="13">
    <source>
        <dbReference type="ARBA" id="ARBA00023157"/>
    </source>
</evidence>
<keyword evidence="10 21" id="KW-1133">Transmembrane helix</keyword>
<dbReference type="Proteomes" id="UP000694867">
    <property type="component" value="Unplaced"/>
</dbReference>
<feature type="transmembrane region" description="Helical" evidence="21">
    <location>
        <begin position="6"/>
        <end position="29"/>
    </location>
</feature>
<dbReference type="CTD" id="37950"/>
<evidence type="ECO:0000256" key="9">
    <source>
        <dbReference type="ARBA" id="ARBA00022968"/>
    </source>
</evidence>
<keyword evidence="7" id="KW-0808">Transferase</keyword>
<dbReference type="GO" id="GO:0032580">
    <property type="term" value="C:Golgi cisterna membrane"/>
    <property type="evidence" value="ECO:0007669"/>
    <property type="project" value="UniProtKB-SubCell"/>
</dbReference>
<evidence type="ECO:0000256" key="3">
    <source>
        <dbReference type="ARBA" id="ARBA00004922"/>
    </source>
</evidence>
<keyword evidence="14" id="KW-0325">Glycoprotein</keyword>
<evidence type="ECO:0000256" key="7">
    <source>
        <dbReference type="ARBA" id="ARBA00022679"/>
    </source>
</evidence>
<evidence type="ECO:0000256" key="1">
    <source>
        <dbReference type="ARBA" id="ARBA00004447"/>
    </source>
</evidence>
<evidence type="ECO:0000256" key="15">
    <source>
        <dbReference type="ARBA" id="ARBA00034249"/>
    </source>
</evidence>
<accession>A0AAJ6QS26</accession>
<dbReference type="InterPro" id="IPR038578">
    <property type="entry name" value="GT29-like_sf"/>
</dbReference>
<evidence type="ECO:0000256" key="6">
    <source>
        <dbReference type="ARBA" id="ARBA00022676"/>
    </source>
</evidence>
<evidence type="ECO:0000256" key="16">
    <source>
        <dbReference type="ARBA" id="ARBA00034329"/>
    </source>
</evidence>
<keyword evidence="11" id="KW-0333">Golgi apparatus</keyword>
<dbReference type="GO" id="GO:0097503">
    <property type="term" value="P:sialylation"/>
    <property type="evidence" value="ECO:0007669"/>
    <property type="project" value="TreeGrafter"/>
</dbReference>
<dbReference type="GO" id="GO:0003835">
    <property type="term" value="F:beta-galactoside alpha-2,6-sialyltransferase activity"/>
    <property type="evidence" value="ECO:0007669"/>
    <property type="project" value="UniProtKB-EC"/>
</dbReference>
<evidence type="ECO:0000256" key="5">
    <source>
        <dbReference type="ARBA" id="ARBA00022525"/>
    </source>
</evidence>
<evidence type="ECO:0000256" key="2">
    <source>
        <dbReference type="ARBA" id="ARBA00004613"/>
    </source>
</evidence>
<reference evidence="23" key="1">
    <citation type="submission" date="2025-08" db="UniProtKB">
        <authorList>
            <consortium name="RefSeq"/>
        </authorList>
    </citation>
    <scope>IDENTIFICATION</scope>
</reference>
<dbReference type="Pfam" id="PF00777">
    <property type="entry name" value="Glyco_transf_29"/>
    <property type="match status" value="1"/>
</dbReference>
<comment type="catalytic activity">
    <reaction evidence="15">
        <text>a beta-D-galactoside + CMP-N-acetyl-beta-neuraminate = an N-acetyl-alpha-neuraminyl-(2-&gt;6)-beta-D-galactosyl derivative + CMP + H(+)</text>
        <dbReference type="Rhea" id="RHEA:52104"/>
        <dbReference type="ChEBI" id="CHEBI:15378"/>
        <dbReference type="ChEBI" id="CHEBI:28034"/>
        <dbReference type="ChEBI" id="CHEBI:57812"/>
        <dbReference type="ChEBI" id="CHEBI:60377"/>
        <dbReference type="ChEBI" id="CHEBI:136398"/>
        <dbReference type="EC" id="2.4.3.1"/>
    </reaction>
</comment>
<evidence type="ECO:0000256" key="8">
    <source>
        <dbReference type="ARBA" id="ARBA00022692"/>
    </source>
</evidence>
<evidence type="ECO:0000256" key="14">
    <source>
        <dbReference type="ARBA" id="ARBA00023180"/>
    </source>
</evidence>
<comment type="pathway">
    <text evidence="3">Protein modification; protein glycosylation.</text>
</comment>
<comment type="similarity">
    <text evidence="4">Belongs to the glycosyltransferase 29 family.</text>
</comment>
<evidence type="ECO:0000256" key="4">
    <source>
        <dbReference type="ARBA" id="ARBA00006003"/>
    </source>
</evidence>
<dbReference type="CDD" id="cd23968">
    <property type="entry name" value="GT29_ST6GAL1_2"/>
    <property type="match status" value="1"/>
</dbReference>
<evidence type="ECO:0000256" key="21">
    <source>
        <dbReference type="SAM" id="Phobius"/>
    </source>
</evidence>
<comment type="subcellular location">
    <subcellularLocation>
        <location evidence="1">Golgi apparatus</location>
        <location evidence="1">Golgi stack membrane</location>
        <topology evidence="1">Single-pass type II membrane protein</topology>
    </subcellularLocation>
    <subcellularLocation>
        <location evidence="2">Secreted</location>
    </subcellularLocation>
</comment>
<keyword evidence="13" id="KW-1015">Disulfide bond</keyword>